<dbReference type="InterPro" id="IPR036271">
    <property type="entry name" value="Tet_transcr_reg_TetR-rel_C_sf"/>
</dbReference>
<evidence type="ECO:0000313" key="4">
    <source>
        <dbReference type="EMBL" id="MDJ1480736.1"/>
    </source>
</evidence>
<evidence type="ECO:0000313" key="6">
    <source>
        <dbReference type="Proteomes" id="UP001228581"/>
    </source>
</evidence>
<dbReference type="EMBL" id="JASJOT010000006">
    <property type="protein sequence ID" value="MDJ1493564.1"/>
    <property type="molecule type" value="Genomic_DNA"/>
</dbReference>
<evidence type="ECO:0000256" key="1">
    <source>
        <dbReference type="ARBA" id="ARBA00023125"/>
    </source>
</evidence>
<dbReference type="Proteomes" id="UP001228581">
    <property type="component" value="Unassembled WGS sequence"/>
</dbReference>
<name>A0AAE3U5X6_9BACT</name>
<dbReference type="RefSeq" id="WP_313977653.1">
    <property type="nucleotide sequence ID" value="NZ_JASJOR010000011.1"/>
</dbReference>
<dbReference type="AlphaFoldDB" id="A0AAE3U5X6"/>
<sequence>MDKKEIILQAAEELFAEKGFDATSVKDLSQRANVNVAMISYYFGSKEKLLETLIENKSNDLYTSLQNLNSQNKDPFAKLESLIDIYIERIFNNSNYFLITQRELFLKQRGGTHEAIMRIHAKNVEEIRKLLDEGQKQKLFRKVDTDLLMATISGTIFNVKKKEYFTQDTTLPPEETEAATNKVKKQVKKHLYEMLRAYLEIK</sequence>
<dbReference type="Proteomes" id="UP001241110">
    <property type="component" value="Unassembled WGS sequence"/>
</dbReference>
<dbReference type="PRINTS" id="PR00455">
    <property type="entry name" value="HTHTETR"/>
</dbReference>
<dbReference type="PANTHER" id="PTHR43479:SF11">
    <property type="entry name" value="ACREF_ENVCD OPERON REPRESSOR-RELATED"/>
    <property type="match status" value="1"/>
</dbReference>
<proteinExistence type="predicted"/>
<dbReference type="PROSITE" id="PS01081">
    <property type="entry name" value="HTH_TETR_1"/>
    <property type="match status" value="1"/>
</dbReference>
<evidence type="ECO:0000313" key="5">
    <source>
        <dbReference type="EMBL" id="MDJ1493564.1"/>
    </source>
</evidence>
<dbReference type="InterPro" id="IPR041474">
    <property type="entry name" value="NicS_C"/>
</dbReference>
<dbReference type="Gene3D" id="1.10.357.10">
    <property type="entry name" value="Tetracycline Repressor, domain 2"/>
    <property type="match status" value="1"/>
</dbReference>
<evidence type="ECO:0000259" key="3">
    <source>
        <dbReference type="PROSITE" id="PS50977"/>
    </source>
</evidence>
<evidence type="ECO:0000256" key="2">
    <source>
        <dbReference type="PROSITE-ProRule" id="PRU00335"/>
    </source>
</evidence>
<keyword evidence="6" id="KW-1185">Reference proteome</keyword>
<dbReference type="PROSITE" id="PS50977">
    <property type="entry name" value="HTH_TETR_2"/>
    <property type="match status" value="1"/>
</dbReference>
<dbReference type="InterPro" id="IPR001647">
    <property type="entry name" value="HTH_TetR"/>
</dbReference>
<dbReference type="SUPFAM" id="SSF46689">
    <property type="entry name" value="Homeodomain-like"/>
    <property type="match status" value="1"/>
</dbReference>
<protein>
    <submittedName>
        <fullName evidence="4">TetR/AcrR family transcriptional regulator</fullName>
    </submittedName>
</protein>
<dbReference type="EMBL" id="JASJOS010000004">
    <property type="protein sequence ID" value="MDJ1480736.1"/>
    <property type="molecule type" value="Genomic_DNA"/>
</dbReference>
<comment type="caution">
    <text evidence="4">The sequence shown here is derived from an EMBL/GenBank/DDBJ whole genome shotgun (WGS) entry which is preliminary data.</text>
</comment>
<dbReference type="SUPFAM" id="SSF48498">
    <property type="entry name" value="Tetracyclin repressor-like, C-terminal domain"/>
    <property type="match status" value="1"/>
</dbReference>
<dbReference type="PANTHER" id="PTHR43479">
    <property type="entry name" value="ACREF/ENVCD OPERON REPRESSOR-RELATED"/>
    <property type="match status" value="1"/>
</dbReference>
<dbReference type="GO" id="GO:0003677">
    <property type="term" value="F:DNA binding"/>
    <property type="evidence" value="ECO:0007669"/>
    <property type="project" value="UniProtKB-UniRule"/>
</dbReference>
<gene>
    <name evidence="4" type="ORF">QNI16_09600</name>
    <name evidence="5" type="ORF">QNI19_11520</name>
</gene>
<accession>A0AAE3U5X6</accession>
<feature type="domain" description="HTH tetR-type" evidence="3">
    <location>
        <begin position="1"/>
        <end position="61"/>
    </location>
</feature>
<evidence type="ECO:0000313" key="7">
    <source>
        <dbReference type="Proteomes" id="UP001241110"/>
    </source>
</evidence>
<feature type="DNA-binding region" description="H-T-H motif" evidence="2">
    <location>
        <begin position="24"/>
        <end position="43"/>
    </location>
</feature>
<reference evidence="4 6" key="1">
    <citation type="submission" date="2023-05" db="EMBL/GenBank/DDBJ databases">
        <authorList>
            <person name="Zhang X."/>
        </authorList>
    </citation>
    <scope>NUCLEOTIDE SEQUENCE</scope>
    <source>
        <strain evidence="5 6">DM2B3-1</strain>
        <strain evidence="4">YF14B1</strain>
    </source>
</reference>
<dbReference type="Pfam" id="PF00440">
    <property type="entry name" value="TetR_N"/>
    <property type="match status" value="1"/>
</dbReference>
<dbReference type="Pfam" id="PF17938">
    <property type="entry name" value="TetR_C_29"/>
    <property type="match status" value="1"/>
</dbReference>
<organism evidence="4 7">
    <name type="scientific">Xanthocytophaga flava</name>
    <dbReference type="NCBI Taxonomy" id="3048013"/>
    <lineage>
        <taxon>Bacteria</taxon>
        <taxon>Pseudomonadati</taxon>
        <taxon>Bacteroidota</taxon>
        <taxon>Cytophagia</taxon>
        <taxon>Cytophagales</taxon>
        <taxon>Rhodocytophagaceae</taxon>
        <taxon>Xanthocytophaga</taxon>
    </lineage>
</organism>
<dbReference type="InterPro" id="IPR023772">
    <property type="entry name" value="DNA-bd_HTH_TetR-type_CS"/>
</dbReference>
<dbReference type="InterPro" id="IPR050624">
    <property type="entry name" value="HTH-type_Tx_Regulator"/>
</dbReference>
<keyword evidence="1 2" id="KW-0238">DNA-binding</keyword>
<dbReference type="InterPro" id="IPR009057">
    <property type="entry name" value="Homeodomain-like_sf"/>
</dbReference>